<keyword evidence="1" id="KW-0433">Leucine-rich repeat</keyword>
<feature type="domain" description="LRRCT" evidence="3">
    <location>
        <begin position="26"/>
        <end position="76"/>
    </location>
</feature>
<keyword evidence="5" id="KW-1185">Reference proteome</keyword>
<dbReference type="Proteomes" id="UP000252519">
    <property type="component" value="Unassembled WGS sequence"/>
</dbReference>
<dbReference type="InterPro" id="IPR032675">
    <property type="entry name" value="LRR_dom_sf"/>
</dbReference>
<dbReference type="SUPFAM" id="SSF52058">
    <property type="entry name" value="L domain-like"/>
    <property type="match status" value="1"/>
</dbReference>
<comment type="caution">
    <text evidence="4">The sequence shown here is derived from an EMBL/GenBank/DDBJ whole genome shotgun (WGS) entry which is preliminary data.</text>
</comment>
<dbReference type="OrthoDB" id="694479at2759"/>
<sequence length="107" mass="11737">MNILCEIPTSLWDSLESLSTLDISGNPLHCDCSLQPFSVIAKQEKYSFLNQGKTVCATPPNRAGQNLFELKEDLCRSGSWGIGTFILLLVISVADCSSFQRSRPANV</sequence>
<dbReference type="SMART" id="SM00082">
    <property type="entry name" value="LRRCT"/>
    <property type="match status" value="1"/>
</dbReference>
<organism evidence="4 5">
    <name type="scientific">Ancylostoma caninum</name>
    <name type="common">Dog hookworm</name>
    <dbReference type="NCBI Taxonomy" id="29170"/>
    <lineage>
        <taxon>Eukaryota</taxon>
        <taxon>Metazoa</taxon>
        <taxon>Ecdysozoa</taxon>
        <taxon>Nematoda</taxon>
        <taxon>Chromadorea</taxon>
        <taxon>Rhabditida</taxon>
        <taxon>Rhabditina</taxon>
        <taxon>Rhabditomorpha</taxon>
        <taxon>Strongyloidea</taxon>
        <taxon>Ancylostomatidae</taxon>
        <taxon>Ancylostomatinae</taxon>
        <taxon>Ancylostoma</taxon>
    </lineage>
</organism>
<evidence type="ECO:0000256" key="2">
    <source>
        <dbReference type="ARBA" id="ARBA00022729"/>
    </source>
</evidence>
<dbReference type="InterPro" id="IPR000483">
    <property type="entry name" value="Cys-rich_flank_reg_C"/>
</dbReference>
<evidence type="ECO:0000259" key="3">
    <source>
        <dbReference type="SMART" id="SM00082"/>
    </source>
</evidence>
<evidence type="ECO:0000256" key="1">
    <source>
        <dbReference type="ARBA" id="ARBA00022614"/>
    </source>
</evidence>
<evidence type="ECO:0000313" key="4">
    <source>
        <dbReference type="EMBL" id="RCN50289.1"/>
    </source>
</evidence>
<proteinExistence type="predicted"/>
<dbReference type="STRING" id="29170.A0A368H3R5"/>
<dbReference type="AlphaFoldDB" id="A0A368H3R5"/>
<gene>
    <name evidence="4" type="ORF">ANCCAN_03511</name>
</gene>
<dbReference type="EMBL" id="JOJR01000024">
    <property type="protein sequence ID" value="RCN50289.1"/>
    <property type="molecule type" value="Genomic_DNA"/>
</dbReference>
<dbReference type="Gene3D" id="3.80.10.10">
    <property type="entry name" value="Ribonuclease Inhibitor"/>
    <property type="match status" value="1"/>
</dbReference>
<keyword evidence="2" id="KW-0732">Signal</keyword>
<reference evidence="4 5" key="1">
    <citation type="submission" date="2014-10" db="EMBL/GenBank/DDBJ databases">
        <title>Draft genome of the hookworm Ancylostoma caninum.</title>
        <authorList>
            <person name="Mitreva M."/>
        </authorList>
    </citation>
    <scope>NUCLEOTIDE SEQUENCE [LARGE SCALE GENOMIC DNA]</scope>
    <source>
        <strain evidence="4 5">Baltimore</strain>
    </source>
</reference>
<name>A0A368H3R5_ANCCA</name>
<evidence type="ECO:0000313" key="5">
    <source>
        <dbReference type="Proteomes" id="UP000252519"/>
    </source>
</evidence>
<protein>
    <recommendedName>
        <fullName evidence="3">LRRCT domain-containing protein</fullName>
    </recommendedName>
</protein>
<accession>A0A368H3R5</accession>